<sequence>MWNDRPERSGAVEARLVLAVALSLTAVACSGSHPQPYSPNYSYVSMRGAPAKAGIVRKGYDEAESQVLVPDACITPDTADQPLYLPSGCANNLNLQFMAQNQGDLIQGRQMGPAMAAPVARAAKNYLDGYSEEGRRRRAVTNTTGEE</sequence>
<name>A0A1E3V781_9HYPH</name>
<dbReference type="PROSITE" id="PS51257">
    <property type="entry name" value="PROKAR_LIPOPROTEIN"/>
    <property type="match status" value="1"/>
</dbReference>
<reference evidence="2" key="1">
    <citation type="submission" date="2016-05" db="EMBL/GenBank/DDBJ databases">
        <authorList>
            <person name="Li Y."/>
        </authorList>
    </citation>
    <scope>NUCLEOTIDE SEQUENCE [LARGE SCALE GENOMIC DNA]</scope>
    <source>
        <strain evidence="2">YIC4027</strain>
    </source>
</reference>
<protein>
    <recommendedName>
        <fullName evidence="3">Pilus assembly protein CpaD</fullName>
    </recommendedName>
</protein>
<evidence type="ECO:0008006" key="3">
    <source>
        <dbReference type="Google" id="ProtNLM"/>
    </source>
</evidence>
<comment type="caution">
    <text evidence="1">The sequence shown here is derived from an EMBL/GenBank/DDBJ whole genome shotgun (WGS) entry which is preliminary data.</text>
</comment>
<dbReference type="EMBL" id="LYBW01000062">
    <property type="protein sequence ID" value="ODR89325.1"/>
    <property type="molecule type" value="Genomic_DNA"/>
</dbReference>
<dbReference type="Proteomes" id="UP000094342">
    <property type="component" value="Unassembled WGS sequence"/>
</dbReference>
<accession>A0A1E3V781</accession>
<keyword evidence="2" id="KW-1185">Reference proteome</keyword>
<gene>
    <name evidence="1" type="ORF">A8M32_23105</name>
</gene>
<dbReference type="AlphaFoldDB" id="A0A1E3V781"/>
<dbReference type="OrthoDB" id="8282657at2"/>
<organism evidence="1 2">
    <name type="scientific">Sinorhizobium alkalisoli</name>
    <dbReference type="NCBI Taxonomy" id="1752398"/>
    <lineage>
        <taxon>Bacteria</taxon>
        <taxon>Pseudomonadati</taxon>
        <taxon>Pseudomonadota</taxon>
        <taxon>Alphaproteobacteria</taxon>
        <taxon>Hyphomicrobiales</taxon>
        <taxon>Rhizobiaceae</taxon>
        <taxon>Sinorhizobium/Ensifer group</taxon>
        <taxon>Sinorhizobium</taxon>
    </lineage>
</organism>
<proteinExistence type="predicted"/>
<evidence type="ECO:0000313" key="1">
    <source>
        <dbReference type="EMBL" id="ODR89325.1"/>
    </source>
</evidence>
<dbReference type="STRING" id="1752398.A8M32_23105"/>
<evidence type="ECO:0000313" key="2">
    <source>
        <dbReference type="Proteomes" id="UP000094342"/>
    </source>
</evidence>